<evidence type="ECO:0000313" key="1">
    <source>
        <dbReference type="EMBL" id="SDK42970.1"/>
    </source>
</evidence>
<accession>A0A1G9BUF8</accession>
<dbReference type="GO" id="GO:0016301">
    <property type="term" value="F:kinase activity"/>
    <property type="evidence" value="ECO:0007669"/>
    <property type="project" value="UniProtKB-KW"/>
</dbReference>
<dbReference type="Proteomes" id="UP000198683">
    <property type="component" value="Unassembled WGS sequence"/>
</dbReference>
<dbReference type="OrthoDB" id="3819922at2"/>
<proteinExistence type="predicted"/>
<dbReference type="Pfam" id="PF13671">
    <property type="entry name" value="AAA_33"/>
    <property type="match status" value="1"/>
</dbReference>
<evidence type="ECO:0000313" key="2">
    <source>
        <dbReference type="Proteomes" id="UP000198683"/>
    </source>
</evidence>
<dbReference type="InterPro" id="IPR027417">
    <property type="entry name" value="P-loop_NTPase"/>
</dbReference>
<keyword evidence="1" id="KW-0808">Transferase</keyword>
<dbReference type="AlphaFoldDB" id="A0A1G9BUF8"/>
<keyword evidence="1" id="KW-0418">Kinase</keyword>
<dbReference type="STRING" id="683260.SAMN05421874_107293"/>
<organism evidence="1 2">
    <name type="scientific">Nonomuraea maritima</name>
    <dbReference type="NCBI Taxonomy" id="683260"/>
    <lineage>
        <taxon>Bacteria</taxon>
        <taxon>Bacillati</taxon>
        <taxon>Actinomycetota</taxon>
        <taxon>Actinomycetes</taxon>
        <taxon>Streptosporangiales</taxon>
        <taxon>Streptosporangiaceae</taxon>
        <taxon>Nonomuraea</taxon>
    </lineage>
</organism>
<name>A0A1G9BUF8_9ACTN</name>
<reference evidence="1 2" key="1">
    <citation type="submission" date="2016-10" db="EMBL/GenBank/DDBJ databases">
        <authorList>
            <person name="de Groot N.N."/>
        </authorList>
    </citation>
    <scope>NUCLEOTIDE SEQUENCE [LARGE SCALE GENOMIC DNA]</scope>
    <source>
        <strain evidence="1 2">CGMCC 4.5681</strain>
    </source>
</reference>
<dbReference type="PANTHER" id="PTHR37807:SF3">
    <property type="entry name" value="OS07G0160300 PROTEIN"/>
    <property type="match status" value="1"/>
</dbReference>
<keyword evidence="2" id="KW-1185">Reference proteome</keyword>
<dbReference type="SUPFAM" id="SSF52540">
    <property type="entry name" value="P-loop containing nucleoside triphosphate hydrolases"/>
    <property type="match status" value="1"/>
</dbReference>
<dbReference type="EMBL" id="FNFB01000007">
    <property type="protein sequence ID" value="SDK42970.1"/>
    <property type="molecule type" value="Genomic_DNA"/>
</dbReference>
<protein>
    <submittedName>
        <fullName evidence="1">Predicted kinase</fullName>
    </submittedName>
</protein>
<dbReference type="Gene3D" id="3.40.50.300">
    <property type="entry name" value="P-loop containing nucleotide triphosphate hydrolases"/>
    <property type="match status" value="1"/>
</dbReference>
<sequence>MPLPALTMTVRIGKGVSVRTTLLDDRDYVTDYVTLLKLHLARAGLHRRAAVPRRPPRLRAPSASMLPTAIRPEGLEQIPLSSQARHHDRVDRLLVLVNGLPGSGKSTLGRALAAQLGARLLSKDSVKEALETCVDDVASIPGFGGIAMETVWALARAIPGSVVVDSWWFRPRDLLHAKAGIESTRADRVVEVWCDVPAEVARERYASRRRSTLYQDERRLADDWQTWAAKAEPLGLIPTVMVDTSRPVDCVWLAAQINHHTTRPDPIGKGLISEPNYSD</sequence>
<gene>
    <name evidence="1" type="ORF">SAMN05421874_107293</name>
</gene>
<dbReference type="PANTHER" id="PTHR37807">
    <property type="entry name" value="OS07G0160300 PROTEIN"/>
    <property type="match status" value="1"/>
</dbReference>